<sequence length="197" mass="22703">MEKMPVKTGIFGGTFNPIHIGHLALANYLCEYGGLDEIWFLVSPQNPFKQNVELLDDKIRLEMVKAAVSGYPRFCASDFEFTLPRPSYTVDTLNRLAEAYPDREFTLIIGADNWAAFDRWKSPKEIIRKHSIIVYPRPGYDIQTGPLPPHVKVVDTPQLEISSTFIRQAISEGRDIRYFLHPEVYRIIAEKKLYNQQ</sequence>
<keyword evidence="9 11" id="KW-0520">NAD</keyword>
<evidence type="ECO:0000256" key="1">
    <source>
        <dbReference type="ARBA" id="ARBA00002324"/>
    </source>
</evidence>
<comment type="pathway">
    <text evidence="2 11">Cofactor biosynthesis; NAD(+) biosynthesis; deamido-NAD(+) from nicotinate D-ribonucleotide: step 1/1.</text>
</comment>
<dbReference type="NCBIfam" id="TIGR00482">
    <property type="entry name" value="nicotinate (nicotinamide) nucleotide adenylyltransferase"/>
    <property type="match status" value="1"/>
</dbReference>
<name>A0A412GZW5_9BACT</name>
<dbReference type="InterPro" id="IPR005248">
    <property type="entry name" value="NadD/NMNAT"/>
</dbReference>
<dbReference type="Gene3D" id="3.40.50.620">
    <property type="entry name" value="HUPs"/>
    <property type="match status" value="1"/>
</dbReference>
<dbReference type="RefSeq" id="WP_118482669.1">
    <property type="nucleotide sequence ID" value="NZ_CAUELD010000030.1"/>
</dbReference>
<dbReference type="GO" id="GO:0004515">
    <property type="term" value="F:nicotinate-nucleotide adenylyltransferase activity"/>
    <property type="evidence" value="ECO:0007669"/>
    <property type="project" value="UniProtKB-UniRule"/>
</dbReference>
<evidence type="ECO:0000256" key="7">
    <source>
        <dbReference type="ARBA" id="ARBA00022741"/>
    </source>
</evidence>
<dbReference type="SUPFAM" id="SSF52374">
    <property type="entry name" value="Nucleotidylyl transferase"/>
    <property type="match status" value="1"/>
</dbReference>
<dbReference type="GO" id="GO:0005524">
    <property type="term" value="F:ATP binding"/>
    <property type="evidence" value="ECO:0007669"/>
    <property type="project" value="UniProtKB-KW"/>
</dbReference>
<dbReference type="InterPro" id="IPR004821">
    <property type="entry name" value="Cyt_trans-like"/>
</dbReference>
<comment type="catalytic activity">
    <reaction evidence="10 11">
        <text>nicotinate beta-D-ribonucleotide + ATP + H(+) = deamido-NAD(+) + diphosphate</text>
        <dbReference type="Rhea" id="RHEA:22860"/>
        <dbReference type="ChEBI" id="CHEBI:15378"/>
        <dbReference type="ChEBI" id="CHEBI:30616"/>
        <dbReference type="ChEBI" id="CHEBI:33019"/>
        <dbReference type="ChEBI" id="CHEBI:57502"/>
        <dbReference type="ChEBI" id="CHEBI:58437"/>
        <dbReference type="EC" id="2.7.7.18"/>
    </reaction>
</comment>
<dbReference type="CDD" id="cd02165">
    <property type="entry name" value="NMNAT"/>
    <property type="match status" value="1"/>
</dbReference>
<evidence type="ECO:0000256" key="11">
    <source>
        <dbReference type="HAMAP-Rule" id="MF_00244"/>
    </source>
</evidence>
<keyword evidence="7 11" id="KW-0547">Nucleotide-binding</keyword>
<protein>
    <recommendedName>
        <fullName evidence="11">Probable nicotinate-nucleotide adenylyltransferase</fullName>
        <ecNumber evidence="11">2.7.7.18</ecNumber>
    </recommendedName>
    <alternativeName>
        <fullName evidence="11">Deamido-NAD(+) diphosphorylase</fullName>
    </alternativeName>
    <alternativeName>
        <fullName evidence="11">Deamido-NAD(+) pyrophosphorylase</fullName>
    </alternativeName>
    <alternativeName>
        <fullName evidence="11">Nicotinate mononucleotide adenylyltransferase</fullName>
        <shortName evidence="11">NaMN adenylyltransferase</shortName>
    </alternativeName>
</protein>
<dbReference type="Pfam" id="PF01467">
    <property type="entry name" value="CTP_transf_like"/>
    <property type="match status" value="1"/>
</dbReference>
<keyword evidence="14" id="KW-1185">Reference proteome</keyword>
<feature type="domain" description="Cytidyltransferase-like" evidence="12">
    <location>
        <begin position="10"/>
        <end position="168"/>
    </location>
</feature>
<dbReference type="PANTHER" id="PTHR39321">
    <property type="entry name" value="NICOTINATE-NUCLEOTIDE ADENYLYLTRANSFERASE-RELATED"/>
    <property type="match status" value="1"/>
</dbReference>
<dbReference type="GO" id="GO:0009435">
    <property type="term" value="P:NAD+ biosynthetic process"/>
    <property type="evidence" value="ECO:0007669"/>
    <property type="project" value="UniProtKB-UniRule"/>
</dbReference>
<keyword evidence="6 11" id="KW-0548">Nucleotidyltransferase</keyword>
<gene>
    <name evidence="11" type="primary">nadD</name>
    <name evidence="13" type="ORF">DWY20_00200</name>
</gene>
<evidence type="ECO:0000256" key="5">
    <source>
        <dbReference type="ARBA" id="ARBA00022679"/>
    </source>
</evidence>
<proteinExistence type="inferred from homology"/>
<evidence type="ECO:0000256" key="10">
    <source>
        <dbReference type="ARBA" id="ARBA00048721"/>
    </source>
</evidence>
<reference evidence="13 14" key="1">
    <citation type="submission" date="2018-08" db="EMBL/GenBank/DDBJ databases">
        <title>A genome reference for cultivated species of the human gut microbiota.</title>
        <authorList>
            <person name="Zou Y."/>
            <person name="Xue W."/>
            <person name="Luo G."/>
        </authorList>
    </citation>
    <scope>NUCLEOTIDE SEQUENCE [LARGE SCALE GENOMIC DNA]</scope>
    <source>
        <strain evidence="13 14">AF24-2</strain>
    </source>
</reference>
<dbReference type="InterPro" id="IPR014729">
    <property type="entry name" value="Rossmann-like_a/b/a_fold"/>
</dbReference>
<dbReference type="NCBIfam" id="TIGR00125">
    <property type="entry name" value="cyt_tran_rel"/>
    <property type="match status" value="1"/>
</dbReference>
<evidence type="ECO:0000256" key="4">
    <source>
        <dbReference type="ARBA" id="ARBA00022642"/>
    </source>
</evidence>
<evidence type="ECO:0000313" key="14">
    <source>
        <dbReference type="Proteomes" id="UP000285864"/>
    </source>
</evidence>
<dbReference type="NCBIfam" id="NF000840">
    <property type="entry name" value="PRK00071.1-3"/>
    <property type="match status" value="1"/>
</dbReference>
<dbReference type="UniPathway" id="UPA00253">
    <property type="reaction ID" value="UER00332"/>
</dbReference>
<keyword evidence="8 11" id="KW-0067">ATP-binding</keyword>
<evidence type="ECO:0000256" key="8">
    <source>
        <dbReference type="ARBA" id="ARBA00022840"/>
    </source>
</evidence>
<keyword evidence="5 11" id="KW-0808">Transferase</keyword>
<dbReference type="Proteomes" id="UP000285864">
    <property type="component" value="Unassembled WGS sequence"/>
</dbReference>
<dbReference type="EMBL" id="QRUU01000001">
    <property type="protein sequence ID" value="RGS00547.1"/>
    <property type="molecule type" value="Genomic_DNA"/>
</dbReference>
<evidence type="ECO:0000259" key="12">
    <source>
        <dbReference type="Pfam" id="PF01467"/>
    </source>
</evidence>
<evidence type="ECO:0000256" key="9">
    <source>
        <dbReference type="ARBA" id="ARBA00023027"/>
    </source>
</evidence>
<evidence type="ECO:0000256" key="6">
    <source>
        <dbReference type="ARBA" id="ARBA00022695"/>
    </source>
</evidence>
<evidence type="ECO:0000256" key="2">
    <source>
        <dbReference type="ARBA" id="ARBA00005019"/>
    </source>
</evidence>
<comment type="function">
    <text evidence="1 11">Catalyzes the reversible adenylation of nicotinate mononucleotide (NaMN) to nicotinic acid adenine dinucleotide (NaAD).</text>
</comment>
<dbReference type="PANTHER" id="PTHR39321:SF3">
    <property type="entry name" value="PHOSPHOPANTETHEINE ADENYLYLTRANSFERASE"/>
    <property type="match status" value="1"/>
</dbReference>
<organism evidence="13 14">
    <name type="scientific">Phocaeicola coprocola</name>
    <dbReference type="NCBI Taxonomy" id="310298"/>
    <lineage>
        <taxon>Bacteria</taxon>
        <taxon>Pseudomonadati</taxon>
        <taxon>Bacteroidota</taxon>
        <taxon>Bacteroidia</taxon>
        <taxon>Bacteroidales</taxon>
        <taxon>Bacteroidaceae</taxon>
        <taxon>Phocaeicola</taxon>
    </lineage>
</organism>
<comment type="similarity">
    <text evidence="3 11">Belongs to the NadD family.</text>
</comment>
<comment type="caution">
    <text evidence="13">The sequence shown here is derived from an EMBL/GenBank/DDBJ whole genome shotgun (WGS) entry which is preliminary data.</text>
</comment>
<evidence type="ECO:0000256" key="3">
    <source>
        <dbReference type="ARBA" id="ARBA00009014"/>
    </source>
</evidence>
<dbReference type="HAMAP" id="MF_00244">
    <property type="entry name" value="NaMN_adenylyltr"/>
    <property type="match status" value="1"/>
</dbReference>
<dbReference type="EC" id="2.7.7.18" evidence="11"/>
<evidence type="ECO:0000313" key="13">
    <source>
        <dbReference type="EMBL" id="RGS00547.1"/>
    </source>
</evidence>
<accession>A0A412GZW5</accession>
<dbReference type="AlphaFoldDB" id="A0A412GZW5"/>
<keyword evidence="4 11" id="KW-0662">Pyridine nucleotide biosynthesis</keyword>